<keyword evidence="3" id="KW-0408">Iron</keyword>
<comment type="caution">
    <text evidence="8">The sequence shown here is derived from an EMBL/GenBank/DDBJ whole genome shotgun (WGS) entry which is preliminary data.</text>
</comment>
<dbReference type="PROSITE" id="PS00198">
    <property type="entry name" value="4FE4S_FER_1"/>
    <property type="match status" value="1"/>
</dbReference>
<dbReference type="SUPFAM" id="SSF46548">
    <property type="entry name" value="alpha-helical ferredoxin"/>
    <property type="match status" value="1"/>
</dbReference>
<dbReference type="Pfam" id="PF22117">
    <property type="entry name" value="Fer4_Nqo3"/>
    <property type="match status" value="1"/>
</dbReference>
<keyword evidence="9" id="KW-1185">Reference proteome</keyword>
<dbReference type="PROSITE" id="PS51839">
    <property type="entry name" value="4FE4S_HC3"/>
    <property type="match status" value="1"/>
</dbReference>
<proteinExistence type="predicted"/>
<dbReference type="PANTHER" id="PTHR42783">
    <property type="entry name" value="GLUTAMATE SYNTHASE [NADPH] SMALL CHAIN"/>
    <property type="match status" value="1"/>
</dbReference>
<dbReference type="InterPro" id="IPR009051">
    <property type="entry name" value="Helical_ferredxn"/>
</dbReference>
<dbReference type="SUPFAM" id="SSF51971">
    <property type="entry name" value="Nucleotide-binding domain"/>
    <property type="match status" value="1"/>
</dbReference>
<dbReference type="InterPro" id="IPR028261">
    <property type="entry name" value="DPD_II"/>
</dbReference>
<dbReference type="PRINTS" id="PR00419">
    <property type="entry name" value="ADXRDTASE"/>
</dbReference>
<evidence type="ECO:0000256" key="1">
    <source>
        <dbReference type="ARBA" id="ARBA00022485"/>
    </source>
</evidence>
<feature type="domain" description="4Fe-4S ferredoxin-type" evidence="6">
    <location>
        <begin position="137"/>
        <end position="167"/>
    </location>
</feature>
<dbReference type="PANTHER" id="PTHR42783:SF3">
    <property type="entry name" value="GLUTAMATE SYNTHASE [NADPH] SMALL CHAIN-RELATED"/>
    <property type="match status" value="1"/>
</dbReference>
<dbReference type="Pfam" id="PF14691">
    <property type="entry name" value="Fer4_20"/>
    <property type="match status" value="1"/>
</dbReference>
<dbReference type="InterPro" id="IPR023753">
    <property type="entry name" value="FAD/NAD-binding_dom"/>
</dbReference>
<dbReference type="Gene3D" id="1.10.1060.10">
    <property type="entry name" value="Alpha-helical ferredoxin"/>
    <property type="match status" value="1"/>
</dbReference>
<dbReference type="InterPro" id="IPR019574">
    <property type="entry name" value="NADH_UbQ_OxRdtase_Gsu_4Fe4S-bd"/>
</dbReference>
<dbReference type="EMBL" id="JAOQJQ010000001">
    <property type="protein sequence ID" value="MCU6760846.1"/>
    <property type="molecule type" value="Genomic_DNA"/>
</dbReference>
<feature type="domain" description="4Fe-4S ferredoxin-type" evidence="6">
    <location>
        <begin position="180"/>
        <end position="209"/>
    </location>
</feature>
<evidence type="ECO:0000259" key="6">
    <source>
        <dbReference type="PROSITE" id="PS51379"/>
    </source>
</evidence>
<sequence>MVSITIDGRRLEVEEGKHILTCALENGIYIPHLCHHPALPENGSCRMCVVEVKGEAQPVAACLLEAEDGMEIITRSERLTHLRTLAMELLLSGHPEDCSSCPKYGNCELQTLILYIGASNSRLQSRSRGMKINEENPLLIHDMNRCVLCGRCVRACNDLRGVGVLQYTKKELELCVDTLHGKLLKEENCRFCTACAQVCPTGTIRDKVQLMNTGLKKEDAYVPCRYTCPIHTEIPKYIRFVKEKNYDAAAAVIREKAPFPKVLGYICSHVCESECRRGEVNEPVSIRNIKRYAAEKDTGKYWKGKGKQLPDTGKSICVAGAGPAGLTAAYYLRKQGHTVKVAEALPEAGGMMRYGIPEYRLPRNIIAEEIQVILNQGVILETNRRIEQPLTLKKEYDAVLLAVGTHQGIRLPIEGSKLPGVLLNIDFLRKVSMGEKADIGEKVIVLGGGNVAFDCARTARCLGATEISLACLESLDNMPADKEEIQQAKEEGINIYPARTFEKITGTENVTGVDFMKVKTFTFDKDHKAVIEKEEHSEHHIEADTVIFAVGQRNAMEVPEDTEGVFAAGDAVYGTKSVVQAIAAGRNAAVEIDKYLGGDGDISERFAPEQSPNPWIGKIEDFPQIPRVTSKIIAPKQRADNFGQIDYGICDGDICRETQRCLQCDLRLQIEDAQLWNQFAERQGE</sequence>
<dbReference type="InterPro" id="IPR036010">
    <property type="entry name" value="2Fe-2S_ferredoxin-like_sf"/>
</dbReference>
<dbReference type="RefSeq" id="WP_158423727.1">
    <property type="nucleotide sequence ID" value="NZ_JAOQJQ010000001.1"/>
</dbReference>
<dbReference type="Pfam" id="PF10588">
    <property type="entry name" value="NADH-G_4Fe-4S_3"/>
    <property type="match status" value="1"/>
</dbReference>
<dbReference type="SUPFAM" id="SSF54292">
    <property type="entry name" value="2Fe-2S ferredoxin-like"/>
    <property type="match status" value="1"/>
</dbReference>
<evidence type="ECO:0000256" key="4">
    <source>
        <dbReference type="ARBA" id="ARBA00023014"/>
    </source>
</evidence>
<evidence type="ECO:0000313" key="9">
    <source>
        <dbReference type="Proteomes" id="UP001652442"/>
    </source>
</evidence>
<evidence type="ECO:0000256" key="3">
    <source>
        <dbReference type="ARBA" id="ARBA00023004"/>
    </source>
</evidence>
<evidence type="ECO:0000313" key="8">
    <source>
        <dbReference type="EMBL" id="MCU6760846.1"/>
    </source>
</evidence>
<dbReference type="SMART" id="SM00929">
    <property type="entry name" value="NADH-G_4Fe-4S_3"/>
    <property type="match status" value="1"/>
</dbReference>
<dbReference type="Proteomes" id="UP001652442">
    <property type="component" value="Unassembled WGS sequence"/>
</dbReference>
<protein>
    <submittedName>
        <fullName evidence="8">FAD-dependent oxidoreductase</fullName>
    </submittedName>
</protein>
<dbReference type="Pfam" id="PF07992">
    <property type="entry name" value="Pyr_redox_2"/>
    <property type="match status" value="1"/>
</dbReference>
<dbReference type="Gene3D" id="3.10.20.740">
    <property type="match status" value="1"/>
</dbReference>
<keyword evidence="2" id="KW-0479">Metal-binding</keyword>
<accession>A0ABT2TGK4</accession>
<evidence type="ECO:0000256" key="2">
    <source>
        <dbReference type="ARBA" id="ARBA00022723"/>
    </source>
</evidence>
<keyword evidence="1" id="KW-0004">4Fe-4S</keyword>
<evidence type="ECO:0000259" key="7">
    <source>
        <dbReference type="PROSITE" id="PS51839"/>
    </source>
</evidence>
<feature type="domain" description="2Fe-2S ferredoxin-type" evidence="5">
    <location>
        <begin position="1"/>
        <end position="78"/>
    </location>
</feature>
<dbReference type="InterPro" id="IPR017900">
    <property type="entry name" value="4Fe4S_Fe_S_CS"/>
</dbReference>
<evidence type="ECO:0000259" key="5">
    <source>
        <dbReference type="PROSITE" id="PS51085"/>
    </source>
</evidence>
<organism evidence="8 9">
    <name type="scientific">Brotonthovivens ammoniilytica</name>
    <dbReference type="NCBI Taxonomy" id="2981725"/>
    <lineage>
        <taxon>Bacteria</taxon>
        <taxon>Bacillati</taxon>
        <taxon>Bacillota</taxon>
        <taxon>Clostridia</taxon>
        <taxon>Lachnospirales</taxon>
        <taxon>Lachnospiraceae</taxon>
        <taxon>Brotonthovivens</taxon>
    </lineage>
</organism>
<keyword evidence="4" id="KW-0411">Iron-sulfur</keyword>
<dbReference type="InterPro" id="IPR001041">
    <property type="entry name" value="2Fe-2S_ferredoxin-type"/>
</dbReference>
<dbReference type="SUPFAM" id="SSF54862">
    <property type="entry name" value="4Fe-4S ferredoxins"/>
    <property type="match status" value="1"/>
</dbReference>
<dbReference type="CDD" id="cd00207">
    <property type="entry name" value="fer2"/>
    <property type="match status" value="1"/>
</dbReference>
<dbReference type="PROSITE" id="PS51085">
    <property type="entry name" value="2FE2S_FER_2"/>
    <property type="match status" value="1"/>
</dbReference>
<dbReference type="Pfam" id="PF13510">
    <property type="entry name" value="Fer2_4"/>
    <property type="match status" value="1"/>
</dbReference>
<gene>
    <name evidence="8" type="ORF">OCV88_00680</name>
</gene>
<dbReference type="InterPro" id="IPR036188">
    <property type="entry name" value="FAD/NAD-bd_sf"/>
</dbReference>
<dbReference type="InterPro" id="IPR054351">
    <property type="entry name" value="NADH_UbQ_OxRdtase_ferredoxin"/>
</dbReference>
<feature type="domain" description="4Fe-4S His(Cys)3-ligated-type" evidence="7">
    <location>
        <begin position="78"/>
        <end position="117"/>
    </location>
</feature>
<name>A0ABT2TGK4_9FIRM</name>
<dbReference type="InterPro" id="IPR017896">
    <property type="entry name" value="4Fe4S_Fe-S-bd"/>
</dbReference>
<dbReference type="PROSITE" id="PS51379">
    <property type="entry name" value="4FE4S_FER_2"/>
    <property type="match status" value="2"/>
</dbReference>
<dbReference type="Gene3D" id="3.50.50.60">
    <property type="entry name" value="FAD/NAD(P)-binding domain"/>
    <property type="match status" value="1"/>
</dbReference>
<reference evidence="8 9" key="1">
    <citation type="journal article" date="2021" name="ISME Commun">
        <title>Automated analysis of genomic sequences facilitates high-throughput and comprehensive description of bacteria.</title>
        <authorList>
            <person name="Hitch T.C.A."/>
        </authorList>
    </citation>
    <scope>NUCLEOTIDE SEQUENCE [LARGE SCALE GENOMIC DNA]</scope>
    <source>
        <strain evidence="8 9">Sanger_109</strain>
    </source>
</reference>
<dbReference type="Gene3D" id="3.40.50.720">
    <property type="entry name" value="NAD(P)-binding Rossmann-like Domain"/>
    <property type="match status" value="1"/>
</dbReference>